<reference evidence="2" key="1">
    <citation type="submission" date="2016-10" db="EMBL/GenBank/DDBJ databases">
        <authorList>
            <person name="Varghese N."/>
            <person name="Submissions S."/>
        </authorList>
    </citation>
    <scope>NUCLEOTIDE SEQUENCE [LARGE SCALE GENOMIC DNA]</scope>
    <source>
        <strain evidence="2">CGMCC 4.6945</strain>
    </source>
</reference>
<evidence type="ECO:0000313" key="2">
    <source>
        <dbReference type="Proteomes" id="UP000199012"/>
    </source>
</evidence>
<organism evidence="1 2">
    <name type="scientific">Cellulomonas marina</name>
    <dbReference type="NCBI Taxonomy" id="988821"/>
    <lineage>
        <taxon>Bacteria</taxon>
        <taxon>Bacillati</taxon>
        <taxon>Actinomycetota</taxon>
        <taxon>Actinomycetes</taxon>
        <taxon>Micrococcales</taxon>
        <taxon>Cellulomonadaceae</taxon>
        <taxon>Cellulomonas</taxon>
    </lineage>
</organism>
<proteinExistence type="predicted"/>
<protein>
    <submittedName>
        <fullName evidence="1">Predicted nuclease (RNAse H fold)</fullName>
    </submittedName>
</protein>
<dbReference type="InterPro" id="IPR007362">
    <property type="entry name" value="DUF429"/>
</dbReference>
<keyword evidence="2" id="KW-1185">Reference proteome</keyword>
<accession>A0A1I0Y7S4</accession>
<dbReference type="Pfam" id="PF04250">
    <property type="entry name" value="DUF429"/>
    <property type="match status" value="1"/>
</dbReference>
<sequence>MTRYVGIDLAWGPRARTGMAVLDEDGRLVHSSSVVTDAEIDAVLGAHTHGAEVVAAIDAPLVVPNLTGMRDAERLVTQHFGRYSAGAYPANRSNKNFDPPRGELLAQRHGWDVDPEVRPAAGRSVAIEVYPHPAMVVLFELERVLPYKSKPGRDVASRSVAWQALLDALERVTGPLLALTENRRWQELRTAVAEARRPFELDRVEDEVDAILCAYLAWLWHHDRDRMVVLGTARDGYIVVPGLPGDISASTGGAEREQRAVDALLVEMPFLTREAAERAVAVVGRELEALP</sequence>
<dbReference type="InterPro" id="IPR008306">
    <property type="entry name" value="UCP018008"/>
</dbReference>
<dbReference type="RefSeq" id="WP_139224377.1">
    <property type="nucleotide sequence ID" value="NZ_BONM01000021.1"/>
</dbReference>
<evidence type="ECO:0000313" key="1">
    <source>
        <dbReference type="EMBL" id="SFB08540.1"/>
    </source>
</evidence>
<dbReference type="OrthoDB" id="9801824at2"/>
<dbReference type="Proteomes" id="UP000199012">
    <property type="component" value="Unassembled WGS sequence"/>
</dbReference>
<dbReference type="AlphaFoldDB" id="A0A1I0Y7S4"/>
<dbReference type="PIRSF" id="PIRSF018008">
    <property type="entry name" value="UCP018008"/>
    <property type="match status" value="1"/>
</dbReference>
<name>A0A1I0Y7S4_9CELL</name>
<dbReference type="STRING" id="988821.SAMN05421867_106192"/>
<gene>
    <name evidence="1" type="ORF">SAMN05421867_106192</name>
</gene>
<dbReference type="EMBL" id="FOKA01000006">
    <property type="protein sequence ID" value="SFB08540.1"/>
    <property type="molecule type" value="Genomic_DNA"/>
</dbReference>